<feature type="domain" description="Fe/B12 periplasmic-binding" evidence="2">
    <location>
        <begin position="37"/>
        <end position="287"/>
    </location>
</feature>
<dbReference type="InterPro" id="IPR050902">
    <property type="entry name" value="ABC_Transporter_SBP"/>
</dbReference>
<gene>
    <name evidence="3" type="ORF">JMA39_12915</name>
</gene>
<evidence type="ECO:0000256" key="1">
    <source>
        <dbReference type="ARBA" id="ARBA00022729"/>
    </source>
</evidence>
<protein>
    <submittedName>
        <fullName evidence="3">ABC transporter substrate-binding protein</fullName>
    </submittedName>
</protein>
<organism evidence="3 4">
    <name type="scientific">Shewanella schlegeliana</name>
    <dbReference type="NCBI Taxonomy" id="190308"/>
    <lineage>
        <taxon>Bacteria</taxon>
        <taxon>Pseudomonadati</taxon>
        <taxon>Pseudomonadota</taxon>
        <taxon>Gammaproteobacteria</taxon>
        <taxon>Alteromonadales</taxon>
        <taxon>Shewanellaceae</taxon>
        <taxon>Shewanella</taxon>
    </lineage>
</organism>
<dbReference type="Proteomes" id="UP000604898">
    <property type="component" value="Unassembled WGS sequence"/>
</dbReference>
<dbReference type="PANTHER" id="PTHR30535:SF34">
    <property type="entry name" value="MOLYBDATE-BINDING PROTEIN MOLA"/>
    <property type="match status" value="1"/>
</dbReference>
<accession>A0ABS1SZQ5</accession>
<dbReference type="Pfam" id="PF01497">
    <property type="entry name" value="Peripla_BP_2"/>
    <property type="match status" value="1"/>
</dbReference>
<name>A0ABS1SZQ5_9GAMM</name>
<evidence type="ECO:0000313" key="4">
    <source>
        <dbReference type="Proteomes" id="UP000604898"/>
    </source>
</evidence>
<dbReference type="RefSeq" id="WP_202722262.1">
    <property type="nucleotide sequence ID" value="NZ_BPEX01000027.1"/>
</dbReference>
<keyword evidence="1" id="KW-0732">Signal</keyword>
<dbReference type="PANTHER" id="PTHR30535">
    <property type="entry name" value="VITAMIN B12-BINDING PROTEIN"/>
    <property type="match status" value="1"/>
</dbReference>
<dbReference type="PROSITE" id="PS50983">
    <property type="entry name" value="FE_B12_PBP"/>
    <property type="match status" value="1"/>
</dbReference>
<dbReference type="NCBIfam" id="NF038402">
    <property type="entry name" value="TroA_like"/>
    <property type="match status" value="1"/>
</dbReference>
<reference evidence="3 4" key="1">
    <citation type="submission" date="2021-01" db="EMBL/GenBank/DDBJ databases">
        <title>Genome sequence of Shewanella schlegeliana JCM 11561.</title>
        <authorList>
            <person name="Zhang H."/>
            <person name="Li C."/>
        </authorList>
    </citation>
    <scope>NUCLEOTIDE SEQUENCE [LARGE SCALE GENOMIC DNA]</scope>
    <source>
        <strain evidence="3 4">JCM 11561</strain>
    </source>
</reference>
<dbReference type="InterPro" id="IPR002491">
    <property type="entry name" value="ABC_transptr_periplasmic_BD"/>
</dbReference>
<sequence length="296" mass="32588">MKYLPFRFSISKQTAIAISLLFTFGISLPASAKAQPRLIALSPHAVEMLFEIGAGENIIGTVDYADYPSAANQIRRIGRHDFIDYEAIMLLQPDAIIVSGTTTASMQSRLRELGFKVVDASVSELKQIPERLIELGELTGHNIEAKLSAEKFTHTLATLKQTYQHRAPVNLFYQIWPMPLTTTASPWMNEIFTGCGANNVFANSVSEYPQVSLEQVLSSTPELIIKPVYHGNSDQEAVNWGKWPEIPAVANKQIVTIEGDLVHRTGPRVLQGMQLVCDIVDSVRSQQVTAPAAVAL</sequence>
<dbReference type="Gene3D" id="3.40.50.1980">
    <property type="entry name" value="Nitrogenase molybdenum iron protein domain"/>
    <property type="match status" value="2"/>
</dbReference>
<dbReference type="EMBL" id="JAESVD010000006">
    <property type="protein sequence ID" value="MBL4914018.1"/>
    <property type="molecule type" value="Genomic_DNA"/>
</dbReference>
<evidence type="ECO:0000259" key="2">
    <source>
        <dbReference type="PROSITE" id="PS50983"/>
    </source>
</evidence>
<dbReference type="InterPro" id="IPR054828">
    <property type="entry name" value="Vit_B12_bind_prot"/>
</dbReference>
<proteinExistence type="predicted"/>
<keyword evidence="4" id="KW-1185">Reference proteome</keyword>
<evidence type="ECO:0000313" key="3">
    <source>
        <dbReference type="EMBL" id="MBL4914018.1"/>
    </source>
</evidence>
<dbReference type="SUPFAM" id="SSF53807">
    <property type="entry name" value="Helical backbone' metal receptor"/>
    <property type="match status" value="1"/>
</dbReference>
<comment type="caution">
    <text evidence="3">The sequence shown here is derived from an EMBL/GenBank/DDBJ whole genome shotgun (WGS) entry which is preliminary data.</text>
</comment>